<feature type="compositionally biased region" description="Polar residues" evidence="1">
    <location>
        <begin position="244"/>
        <end position="253"/>
    </location>
</feature>
<feature type="transmembrane region" description="Helical" evidence="2">
    <location>
        <begin position="278"/>
        <end position="301"/>
    </location>
</feature>
<protein>
    <submittedName>
        <fullName evidence="5">Uncharacterized protein</fullName>
    </submittedName>
</protein>
<keyword evidence="2" id="KW-0812">Transmembrane</keyword>
<evidence type="ECO:0000313" key="5">
    <source>
        <dbReference type="RefSeq" id="XP_020638970.2"/>
    </source>
</evidence>
<evidence type="ECO:0000256" key="2">
    <source>
        <dbReference type="SAM" id="Phobius"/>
    </source>
</evidence>
<reference evidence="5" key="1">
    <citation type="submission" date="2025-08" db="UniProtKB">
        <authorList>
            <consortium name="RefSeq"/>
        </authorList>
    </citation>
    <scope>IDENTIFICATION</scope>
</reference>
<evidence type="ECO:0000256" key="3">
    <source>
        <dbReference type="SAM" id="SignalP"/>
    </source>
</evidence>
<dbReference type="GeneID" id="110073758"/>
<feature type="region of interest" description="Disordered" evidence="1">
    <location>
        <begin position="146"/>
        <end position="185"/>
    </location>
</feature>
<sequence length="332" mass="34723">MAGTRLSLDSLAAAAAVCLFVGTFLPPPGNGQNLSSAPSSTVSHFLPSHGEAGNFSSWTTTPAAATTTVDGNITLTSNASNSNLPEPLAPTTVGSSNTVRPQNTTSVINGSIDILPTPTANLVEGTHNNLDDANPINTTSMVSSSTNFTATETSPSEAQGSTIVPQSQSSTFSTLEPTEKRPESIPVTDHGAITEENVTVSTSAPDATSGEVLVLNASSTVTLTPGFVSNTLTAHRVTPVETEQPVNHVQKSSVADVGDDNEDLPSMSEASAVGEDPLVIAVIFIFTVTVGILALMGFLRYRQHSSRLQFRRLQDLPMDDMMEDTPLSLYSY</sequence>
<dbReference type="KEGG" id="pvt:110073758"/>
<dbReference type="OrthoDB" id="8964578at2759"/>
<keyword evidence="4" id="KW-1185">Reference proteome</keyword>
<keyword evidence="2" id="KW-1133">Transmembrane helix</keyword>
<evidence type="ECO:0000313" key="4">
    <source>
        <dbReference type="Proteomes" id="UP001652642"/>
    </source>
</evidence>
<feature type="region of interest" description="Disordered" evidence="1">
    <location>
        <begin position="241"/>
        <end position="268"/>
    </location>
</feature>
<keyword evidence="2" id="KW-0472">Membrane</keyword>
<gene>
    <name evidence="5" type="primary">LOC110073758</name>
</gene>
<organism evidence="4 5">
    <name type="scientific">Pogona vitticeps</name>
    <name type="common">central bearded dragon</name>
    <dbReference type="NCBI Taxonomy" id="103695"/>
    <lineage>
        <taxon>Eukaryota</taxon>
        <taxon>Metazoa</taxon>
        <taxon>Chordata</taxon>
        <taxon>Craniata</taxon>
        <taxon>Vertebrata</taxon>
        <taxon>Euteleostomi</taxon>
        <taxon>Lepidosauria</taxon>
        <taxon>Squamata</taxon>
        <taxon>Bifurcata</taxon>
        <taxon>Unidentata</taxon>
        <taxon>Episquamata</taxon>
        <taxon>Toxicofera</taxon>
        <taxon>Iguania</taxon>
        <taxon>Acrodonta</taxon>
        <taxon>Agamidae</taxon>
        <taxon>Amphibolurinae</taxon>
        <taxon>Pogona</taxon>
    </lineage>
</organism>
<keyword evidence="3" id="KW-0732">Signal</keyword>
<feature type="region of interest" description="Disordered" evidence="1">
    <location>
        <begin position="77"/>
        <end position="101"/>
    </location>
</feature>
<dbReference type="InParanoid" id="A0A6J0SVU1"/>
<dbReference type="Proteomes" id="UP001652642">
    <property type="component" value="Chromosome 4"/>
</dbReference>
<dbReference type="AlphaFoldDB" id="A0A6J0SVU1"/>
<feature type="signal peptide" evidence="3">
    <location>
        <begin position="1"/>
        <end position="31"/>
    </location>
</feature>
<proteinExistence type="predicted"/>
<accession>A0A6J0SVU1</accession>
<name>A0A6J0SVU1_9SAUR</name>
<feature type="compositionally biased region" description="Polar residues" evidence="1">
    <location>
        <begin position="92"/>
        <end position="101"/>
    </location>
</feature>
<evidence type="ECO:0000256" key="1">
    <source>
        <dbReference type="SAM" id="MobiDB-lite"/>
    </source>
</evidence>
<dbReference type="RefSeq" id="XP_020638970.2">
    <property type="nucleotide sequence ID" value="XM_020783311.2"/>
</dbReference>
<feature type="chain" id="PRO_5046410456" evidence="3">
    <location>
        <begin position="32"/>
        <end position="332"/>
    </location>
</feature>
<feature type="compositionally biased region" description="Polar residues" evidence="1">
    <location>
        <begin position="146"/>
        <end position="176"/>
    </location>
</feature>